<evidence type="ECO:0000259" key="4">
    <source>
        <dbReference type="Pfam" id="PF08241"/>
    </source>
</evidence>
<reference evidence="6 7" key="1">
    <citation type="journal article" date="2000" name="Nature">
        <title>Sequence and analysis of chromosome 3 of the plant Arabidopsis thaliana.</title>
        <authorList>
            <consortium name="European Union Chromosome 3 Arabidopsis Sequencing Consortium"/>
            <consortium name="Institute for Genomic Research"/>
            <consortium name="Kazusa DNA Research Institute"/>
            <person name="Salanoubat M."/>
            <person name="Lemcke K."/>
            <person name="Rieger M."/>
            <person name="Ansorge W."/>
            <person name="Unseld M."/>
            <person name="Fartmann B."/>
            <person name="Valle G."/>
            <person name="Blocker H."/>
            <person name="Perez-Alonso M."/>
            <person name="Obermaier B."/>
            <person name="Delseny M."/>
            <person name="Boutry M."/>
            <person name="Grivell L.A."/>
            <person name="Mache R."/>
            <person name="Puigdomenech P."/>
            <person name="De Simone V."/>
            <person name="Choisne N."/>
            <person name="Artiguenave F."/>
            <person name="Robert C."/>
            <person name="Brottier P."/>
            <person name="Wincker P."/>
            <person name="Cattolico L."/>
            <person name="Weissenbach J."/>
            <person name="Saurin W."/>
            <person name="Quetier F."/>
            <person name="Schafer M."/>
            <person name="Muller-Auer S."/>
            <person name="Gabel C."/>
            <person name="Fuchs M."/>
            <person name="Benes V."/>
            <person name="Wurmbach E."/>
            <person name="Drzonek H."/>
            <person name="Erfle H."/>
            <person name="Jordan N."/>
            <person name="Bangert S."/>
            <person name="Wiedelmann R."/>
            <person name="Kranz H."/>
            <person name="Voss H."/>
            <person name="Holland R."/>
            <person name="Brandt P."/>
            <person name="Nyakatura G."/>
            <person name="Vezzi A."/>
            <person name="D'Angelo M."/>
            <person name="Pallavicini A."/>
            <person name="Toppo S."/>
            <person name="Simionati B."/>
            <person name="Conrad A."/>
            <person name="Hornischer K."/>
            <person name="Kauer G."/>
            <person name="Lohnert T.H."/>
            <person name="Nordsiek G."/>
            <person name="Reichelt J."/>
            <person name="Scharfe M."/>
            <person name="Schon O."/>
            <person name="Bargues M."/>
            <person name="Terol J."/>
            <person name="Climent J."/>
            <person name="Navarro P."/>
            <person name="Collado C."/>
            <person name="Perez-Perez A."/>
            <person name="Ottenwalder B."/>
            <person name="Duchemin D."/>
            <person name="Cooke R."/>
            <person name="Laudie M."/>
            <person name="Berger-Llauro C."/>
            <person name="Purnelle B."/>
            <person name="Masuy D."/>
            <person name="de Haan M."/>
            <person name="Maarse A.C."/>
            <person name="Alcaraz J.P."/>
            <person name="Cottet A."/>
            <person name="Casacuberta E."/>
            <person name="Monfort A."/>
            <person name="Argiriou A."/>
            <person name="flores M."/>
            <person name="Liguori R."/>
            <person name="Vitale D."/>
            <person name="Mannhaupt G."/>
            <person name="Haase D."/>
            <person name="Schoof H."/>
            <person name="Rudd S."/>
            <person name="Zaccaria P."/>
            <person name="Mewes H.W."/>
            <person name="Mayer K.F."/>
            <person name="Kaul S."/>
            <person name="Town C.D."/>
            <person name="Koo H.L."/>
            <person name="Tallon L.J."/>
            <person name="Jenkins J."/>
            <person name="Rooney T."/>
            <person name="Rizzo M."/>
            <person name="Walts A."/>
            <person name="Utterback T."/>
            <person name="Fujii C.Y."/>
            <person name="Shea T.P."/>
            <person name="Creasy T.H."/>
            <person name="Haas B."/>
            <person name="Maiti R."/>
            <person name="Wu D."/>
            <person name="Peterson J."/>
            <person name="Van Aken S."/>
            <person name="Pai G."/>
            <person name="Militscher J."/>
            <person name="Sellers P."/>
            <person name="Gill J.E."/>
            <person name="Feldblyum T.V."/>
            <person name="Preuss D."/>
            <person name="Lin X."/>
            <person name="Nierman W.C."/>
            <person name="Salzberg S.L."/>
            <person name="White O."/>
            <person name="Venter J.C."/>
            <person name="Fraser C.M."/>
            <person name="Kaneko T."/>
            <person name="Nakamura Y."/>
            <person name="Sato S."/>
            <person name="Kato T."/>
            <person name="Asamizu E."/>
            <person name="Sasamoto S."/>
            <person name="Kimura T."/>
            <person name="Idesawa K."/>
            <person name="Kawashima K."/>
            <person name="Kishida Y."/>
            <person name="Kiyokawa C."/>
            <person name="Kohara M."/>
            <person name="Matsumoto M."/>
            <person name="Matsuno A."/>
            <person name="Muraki A."/>
            <person name="Nakayama S."/>
            <person name="Nakazaki N."/>
            <person name="Shinpo S."/>
            <person name="Takeuchi C."/>
            <person name="Wada T."/>
            <person name="Watanabe A."/>
            <person name="Yamada M."/>
            <person name="Yasuda M."/>
            <person name="Tabata S."/>
        </authorList>
    </citation>
    <scope>NUCLEOTIDE SEQUENCE [LARGE SCALE GENOMIC DNA]</scope>
    <source>
        <strain evidence="7">cv. Columbia</strain>
    </source>
</reference>
<feature type="domain" description="Methyltransferase type 11" evidence="4">
    <location>
        <begin position="53"/>
        <end position="129"/>
    </location>
</feature>
<organism evidence="6 7">
    <name type="scientific">Arabidopsis thaliana</name>
    <name type="common">Mouse-ear cress</name>
    <dbReference type="NCBI Taxonomy" id="3702"/>
    <lineage>
        <taxon>Eukaryota</taxon>
        <taxon>Viridiplantae</taxon>
        <taxon>Streptophyta</taxon>
        <taxon>Embryophyta</taxon>
        <taxon>Tracheophyta</taxon>
        <taxon>Spermatophyta</taxon>
        <taxon>Magnoliopsida</taxon>
        <taxon>eudicotyledons</taxon>
        <taxon>Gunneridae</taxon>
        <taxon>Pentapetalae</taxon>
        <taxon>rosids</taxon>
        <taxon>malvids</taxon>
        <taxon>Brassicales</taxon>
        <taxon>Brassicaceae</taxon>
        <taxon>Camelineae</taxon>
        <taxon>Arabidopsis</taxon>
    </lineage>
</organism>
<reference evidence="7" key="2">
    <citation type="journal article" date="2017" name="Plant J.">
        <title>Araport11: a complete reannotation of the Arabidopsis thaliana reference genome.</title>
        <authorList>
            <person name="Cheng C.Y."/>
            <person name="Krishnakumar V."/>
            <person name="Chan A.P."/>
            <person name="Thibaud-Nissen F."/>
            <person name="Schobel S."/>
            <person name="Town C.D."/>
        </authorList>
    </citation>
    <scope>GENOME REANNOTATION</scope>
    <source>
        <strain evidence="7">cv. Columbia</strain>
    </source>
</reference>
<dbReference type="GeneID" id="821000"/>
<keyword evidence="3" id="KW-0808">Transferase</keyword>
<evidence type="ECO:0000313" key="6">
    <source>
        <dbReference type="EMBL" id="AEE75945.1"/>
    </source>
</evidence>
<name>F4J554_ARATH</name>
<keyword evidence="8 9" id="KW-1267">Proteomics identification</keyword>
<dbReference type="InterPro" id="IPR051419">
    <property type="entry name" value="Lys/N-term_MeTrsfase_sf"/>
</dbReference>
<dbReference type="InParanoid" id="F4J554"/>
<evidence type="ECO:0000256" key="3">
    <source>
        <dbReference type="ARBA" id="ARBA00022679"/>
    </source>
</evidence>
<dbReference type="InterPro" id="IPR029063">
    <property type="entry name" value="SAM-dependent_MTases_sf"/>
</dbReference>
<dbReference type="Pfam" id="PF08241">
    <property type="entry name" value="Methyltransf_11"/>
    <property type="match status" value="1"/>
</dbReference>
<proteinExistence type="evidence at protein level"/>
<sequence>MATEAPTQSYSEQWYWDDRYKNESEPFDWYQKYSPLAPLINLYVPQRNQRVLVIGCGNSAFSEGMVDDGYEDVVSIDISSVVIDTMIKKYSDRPQLKYLKMDVRDMKAFEDASFDAVIDKGVLTTCLNIITSLKCIMFHLYNILDFCVCVFRNLRLHFGDVGVIRGNTQHKCLKRFGVDETYRVLKDKGVYILITYGAPIYRLRLFKESCSWTTKLHVIDKSLTDQPLDTPKWELTKPLPLDADGSSVESAIGKNPDVHYIYVCIKDESSKMEADAA</sequence>
<dbReference type="AlphaFoldDB" id="F4J554"/>
<dbReference type="HOGENOM" id="CLU_065920_0_0_1"/>
<dbReference type="PANTHER" id="PTHR12176">
    <property type="entry name" value="SAM-DEPENDENT METHYLTRANSFERASE SUPERFAMILY PROTEIN"/>
    <property type="match status" value="1"/>
</dbReference>
<dbReference type="SMR" id="F4J554"/>
<keyword evidence="2 6" id="KW-0489">Methyltransferase</keyword>
<dbReference type="RefSeq" id="NP_001189917.1">
    <property type="nucleotide sequence ID" value="NM_001202988.1"/>
</dbReference>
<dbReference type="EMBL" id="CP002686">
    <property type="protein sequence ID" value="AEE75945.1"/>
    <property type="molecule type" value="Genomic_DNA"/>
</dbReference>
<accession>F4J554</accession>
<dbReference type="GO" id="GO:0032259">
    <property type="term" value="P:methylation"/>
    <property type="evidence" value="ECO:0007669"/>
    <property type="project" value="UniProtKB-KW"/>
</dbReference>
<dbReference type="eggNOG" id="KOG2352">
    <property type="taxonomic scope" value="Eukaryota"/>
</dbReference>
<dbReference type="Araport" id="AT3G17365"/>
<dbReference type="GO" id="GO:0008757">
    <property type="term" value="F:S-adenosylmethionine-dependent methyltransferase activity"/>
    <property type="evidence" value="ECO:0007669"/>
    <property type="project" value="InterPro"/>
</dbReference>
<comment type="similarity">
    <text evidence="1">Belongs to the methyltransferase superfamily.</text>
</comment>
<dbReference type="PANTHER" id="PTHR12176:SF79">
    <property type="entry name" value="METHYLTRANSFERASE TYPE 11 DOMAIN-CONTAINING PROTEIN"/>
    <property type="match status" value="1"/>
</dbReference>
<evidence type="ECO:0000256" key="2">
    <source>
        <dbReference type="ARBA" id="ARBA00022603"/>
    </source>
</evidence>
<dbReference type="TAIR" id="AT3G17365"/>
<evidence type="ECO:0000313" key="5">
    <source>
        <dbReference type="Araport" id="AT3G17365"/>
    </source>
</evidence>
<dbReference type="ProteomicsDB" id="212383"/>
<dbReference type="FunCoup" id="F4J554">
    <property type="interactions" value="14"/>
</dbReference>
<dbReference type="OrthoDB" id="411785at2759"/>
<evidence type="ECO:0000256" key="1">
    <source>
        <dbReference type="ARBA" id="ARBA00008361"/>
    </source>
</evidence>
<dbReference type="Proteomes" id="UP000006548">
    <property type="component" value="Chromosome 3"/>
</dbReference>
<dbReference type="SUPFAM" id="SSF53335">
    <property type="entry name" value="S-adenosyl-L-methionine-dependent methyltransferases"/>
    <property type="match status" value="1"/>
</dbReference>
<dbReference type="PaxDb" id="3702-AT3G17365.2"/>
<keyword evidence="7" id="KW-1185">Reference proteome</keyword>
<gene>
    <name evidence="5 6" type="ordered locus">At3g17365</name>
</gene>
<evidence type="ECO:0007829" key="8">
    <source>
        <dbReference type="PeptideAtlas" id="F4J554"/>
    </source>
</evidence>
<dbReference type="CDD" id="cd02440">
    <property type="entry name" value="AdoMet_MTases"/>
    <property type="match status" value="1"/>
</dbReference>
<dbReference type="InterPro" id="IPR013216">
    <property type="entry name" value="Methyltransf_11"/>
</dbReference>
<evidence type="ECO:0000313" key="7">
    <source>
        <dbReference type="Proteomes" id="UP000006548"/>
    </source>
</evidence>
<dbReference type="Gene3D" id="3.40.50.150">
    <property type="entry name" value="Vaccinia Virus protein VP39"/>
    <property type="match status" value="1"/>
</dbReference>
<evidence type="ECO:0007829" key="9">
    <source>
        <dbReference type="ProteomicsDB" id="F4J554"/>
    </source>
</evidence>
<dbReference type="DNASU" id="821000"/>
<dbReference type="KEGG" id="ath:AT3G17365"/>
<dbReference type="ExpressionAtlas" id="F4J554">
    <property type="expression patterns" value="baseline and differential"/>
</dbReference>
<protein>
    <submittedName>
        <fullName evidence="6">S-adenosyl-L-methionine-dependent methyltransferases superfamily protein</fullName>
    </submittedName>
</protein>